<organism evidence="2 3">
    <name type="scientific">Petrolisthes manimaculis</name>
    <dbReference type="NCBI Taxonomy" id="1843537"/>
    <lineage>
        <taxon>Eukaryota</taxon>
        <taxon>Metazoa</taxon>
        <taxon>Ecdysozoa</taxon>
        <taxon>Arthropoda</taxon>
        <taxon>Crustacea</taxon>
        <taxon>Multicrustacea</taxon>
        <taxon>Malacostraca</taxon>
        <taxon>Eumalacostraca</taxon>
        <taxon>Eucarida</taxon>
        <taxon>Decapoda</taxon>
        <taxon>Pleocyemata</taxon>
        <taxon>Anomura</taxon>
        <taxon>Galatheoidea</taxon>
        <taxon>Porcellanidae</taxon>
        <taxon>Petrolisthes</taxon>
    </lineage>
</organism>
<protein>
    <submittedName>
        <fullName evidence="2">Uncharacterized protein</fullName>
    </submittedName>
</protein>
<feature type="region of interest" description="Disordered" evidence="1">
    <location>
        <begin position="170"/>
        <end position="214"/>
    </location>
</feature>
<accession>A0AAE1P2D4</accession>
<dbReference type="Proteomes" id="UP001292094">
    <property type="component" value="Unassembled WGS sequence"/>
</dbReference>
<evidence type="ECO:0000256" key="1">
    <source>
        <dbReference type="SAM" id="MobiDB-lite"/>
    </source>
</evidence>
<name>A0AAE1P2D4_9EUCA</name>
<dbReference type="AlphaFoldDB" id="A0AAE1P2D4"/>
<gene>
    <name evidence="2" type="ORF">Pmani_028075</name>
</gene>
<evidence type="ECO:0000313" key="3">
    <source>
        <dbReference type="Proteomes" id="UP001292094"/>
    </source>
</evidence>
<evidence type="ECO:0000313" key="2">
    <source>
        <dbReference type="EMBL" id="KAK4299652.1"/>
    </source>
</evidence>
<keyword evidence="3" id="KW-1185">Reference proteome</keyword>
<proteinExistence type="predicted"/>
<dbReference type="EMBL" id="JAWZYT010003194">
    <property type="protein sequence ID" value="KAK4299652.1"/>
    <property type="molecule type" value="Genomic_DNA"/>
</dbReference>
<reference evidence="2" key="1">
    <citation type="submission" date="2023-11" db="EMBL/GenBank/DDBJ databases">
        <title>Genome assemblies of two species of porcelain crab, Petrolisthes cinctipes and Petrolisthes manimaculis (Anomura: Porcellanidae).</title>
        <authorList>
            <person name="Angst P."/>
        </authorList>
    </citation>
    <scope>NUCLEOTIDE SEQUENCE</scope>
    <source>
        <strain evidence="2">PB745_02</strain>
        <tissue evidence="2">Gill</tissue>
    </source>
</reference>
<feature type="compositionally biased region" description="Pro residues" evidence="1">
    <location>
        <begin position="199"/>
        <end position="214"/>
    </location>
</feature>
<feature type="compositionally biased region" description="Pro residues" evidence="1">
    <location>
        <begin position="174"/>
        <end position="188"/>
    </location>
</feature>
<sequence length="214" mass="21179">MRPPSTGLVDTGWSGYGPAASYPHSYLGSSLPACPTHHTHHLTPTTTHREGAAPHHDTLPSASHLNFLTDHLGPEGTLTVPKDLLAATPPALPPSVSVATSLGILGGGASVLGGGVSMLGGGGGGGAGILGGGGGSMVGGVGGGSTSVYLTQPLLPASLLYSSLCSALPHPSTATPPPTPTRPSPSTPLPSLHLASITPQPPPPRPPDPVWRPY</sequence>
<comment type="caution">
    <text evidence="2">The sequence shown here is derived from an EMBL/GenBank/DDBJ whole genome shotgun (WGS) entry which is preliminary data.</text>
</comment>